<dbReference type="Gene3D" id="3.40.50.1820">
    <property type="entry name" value="alpha/beta hydrolase"/>
    <property type="match status" value="1"/>
</dbReference>
<gene>
    <name evidence="2" type="ORF">IQ251_05130</name>
</gene>
<organism evidence="2 3">
    <name type="scientific">Saccharopolyspora montiporae</name>
    <dbReference type="NCBI Taxonomy" id="2781240"/>
    <lineage>
        <taxon>Bacteria</taxon>
        <taxon>Bacillati</taxon>
        <taxon>Actinomycetota</taxon>
        <taxon>Actinomycetes</taxon>
        <taxon>Pseudonocardiales</taxon>
        <taxon>Pseudonocardiaceae</taxon>
        <taxon>Saccharopolyspora</taxon>
    </lineage>
</organism>
<dbReference type="SUPFAM" id="SSF53474">
    <property type="entry name" value="alpha/beta-Hydrolases"/>
    <property type="match status" value="1"/>
</dbReference>
<dbReference type="InterPro" id="IPR029058">
    <property type="entry name" value="AB_hydrolase_fold"/>
</dbReference>
<evidence type="ECO:0000313" key="3">
    <source>
        <dbReference type="Proteomes" id="UP000598360"/>
    </source>
</evidence>
<accession>A0A929B5Y9</accession>
<dbReference type="EMBL" id="JADEYC010000007">
    <property type="protein sequence ID" value="MBE9373829.1"/>
    <property type="molecule type" value="Genomic_DNA"/>
</dbReference>
<dbReference type="Proteomes" id="UP000598360">
    <property type="component" value="Unassembled WGS sequence"/>
</dbReference>
<reference evidence="2" key="1">
    <citation type="submission" date="2020-10" db="EMBL/GenBank/DDBJ databases">
        <title>Diversity and distribution of actinomycetes associated with coral in the coast of Hainan.</title>
        <authorList>
            <person name="Li F."/>
        </authorList>
    </citation>
    <scope>NUCLEOTIDE SEQUENCE</scope>
    <source>
        <strain evidence="2">HNM0983</strain>
    </source>
</reference>
<sequence>MVLVLHGGRATDRRRVRGHHLAYLRMRLLSSKLHRAVAANGVAVWQLRNRLRGWNEPDRDPVTDASWALDRISARHPDVPVVLVGHSMGGRAALRAAGRDAVTGVCALAPWTEAGDPVRQLHGRAVLIAHGTRDRTTSAAAAADFADRAAAHAGSVRFETVPNAGHALLRRRRRWDGLVRRFTGTLLHSREERP</sequence>
<evidence type="ECO:0000313" key="2">
    <source>
        <dbReference type="EMBL" id="MBE9373829.1"/>
    </source>
</evidence>
<name>A0A929B5Y9_9PSEU</name>
<dbReference type="Pfam" id="PF20408">
    <property type="entry name" value="Abhydrolase_11"/>
    <property type="match status" value="1"/>
</dbReference>
<evidence type="ECO:0000259" key="1">
    <source>
        <dbReference type="Pfam" id="PF20408"/>
    </source>
</evidence>
<dbReference type="GO" id="GO:0016787">
    <property type="term" value="F:hydrolase activity"/>
    <property type="evidence" value="ECO:0007669"/>
    <property type="project" value="UniProtKB-KW"/>
</dbReference>
<proteinExistence type="predicted"/>
<keyword evidence="3" id="KW-1185">Reference proteome</keyword>
<protein>
    <submittedName>
        <fullName evidence="2">Alpha/beta fold hydrolase</fullName>
    </submittedName>
</protein>
<keyword evidence="2" id="KW-0378">Hydrolase</keyword>
<dbReference type="AlphaFoldDB" id="A0A929B5Y9"/>
<feature type="domain" description="KANL3/Tex30 alpha/beta hydrolase-like" evidence="1">
    <location>
        <begin position="52"/>
        <end position="173"/>
    </location>
</feature>
<comment type="caution">
    <text evidence="2">The sequence shown here is derived from an EMBL/GenBank/DDBJ whole genome shotgun (WGS) entry which is preliminary data.</text>
</comment>
<dbReference type="InterPro" id="IPR046879">
    <property type="entry name" value="KANL3/Tex30_Abhydrolase"/>
</dbReference>